<reference evidence="6" key="2">
    <citation type="submission" date="2021-04" db="EMBL/GenBank/DDBJ databases">
        <authorList>
            <person name="Gilroy R."/>
        </authorList>
    </citation>
    <scope>NUCLEOTIDE SEQUENCE</scope>
    <source>
        <strain evidence="6">CHK198-12963</strain>
    </source>
</reference>
<organism evidence="6 7">
    <name type="scientific">Candidatus Enterocloster excrementigallinarum</name>
    <dbReference type="NCBI Taxonomy" id="2838558"/>
    <lineage>
        <taxon>Bacteria</taxon>
        <taxon>Bacillati</taxon>
        <taxon>Bacillota</taxon>
        <taxon>Clostridia</taxon>
        <taxon>Lachnospirales</taxon>
        <taxon>Lachnospiraceae</taxon>
        <taxon>Enterocloster</taxon>
    </lineage>
</organism>
<dbReference type="Gene3D" id="3.30.2350.10">
    <property type="entry name" value="Pseudouridine synthase"/>
    <property type="match status" value="1"/>
</dbReference>
<evidence type="ECO:0000313" key="6">
    <source>
        <dbReference type="EMBL" id="HJC67997.1"/>
    </source>
</evidence>
<feature type="domain" description="Pseudouridine synthase RsuA/RluA-like" evidence="5">
    <location>
        <begin position="11"/>
        <end position="183"/>
    </location>
</feature>
<gene>
    <name evidence="6" type="ORF">H9931_15025</name>
</gene>
<evidence type="ECO:0000256" key="1">
    <source>
        <dbReference type="ARBA" id="ARBA00000073"/>
    </source>
</evidence>
<evidence type="ECO:0000313" key="7">
    <source>
        <dbReference type="Proteomes" id="UP000823863"/>
    </source>
</evidence>
<dbReference type="PANTHER" id="PTHR21600">
    <property type="entry name" value="MITOCHONDRIAL RNA PSEUDOURIDINE SYNTHASE"/>
    <property type="match status" value="1"/>
</dbReference>
<comment type="caution">
    <text evidence="6">The sequence shown here is derived from an EMBL/GenBank/DDBJ whole genome shotgun (WGS) entry which is preliminary data.</text>
</comment>
<evidence type="ECO:0000256" key="3">
    <source>
        <dbReference type="ARBA" id="ARBA00031870"/>
    </source>
</evidence>
<dbReference type="Pfam" id="PF00849">
    <property type="entry name" value="PseudoU_synth_2"/>
    <property type="match status" value="1"/>
</dbReference>
<dbReference type="GO" id="GO:0000455">
    <property type="term" value="P:enzyme-directed rRNA pseudouridine synthesis"/>
    <property type="evidence" value="ECO:0007669"/>
    <property type="project" value="TreeGrafter"/>
</dbReference>
<dbReference type="EMBL" id="DWWB01000089">
    <property type="protein sequence ID" value="HJC67997.1"/>
    <property type="molecule type" value="Genomic_DNA"/>
</dbReference>
<proteinExistence type="inferred from homology"/>
<comment type="catalytic activity">
    <reaction evidence="1">
        <text>a uridine in RNA = a pseudouridine in RNA</text>
        <dbReference type="Rhea" id="RHEA:48348"/>
        <dbReference type="Rhea" id="RHEA-COMP:12068"/>
        <dbReference type="Rhea" id="RHEA-COMP:12069"/>
        <dbReference type="ChEBI" id="CHEBI:65314"/>
        <dbReference type="ChEBI" id="CHEBI:65315"/>
    </reaction>
</comment>
<dbReference type="SUPFAM" id="SSF55120">
    <property type="entry name" value="Pseudouridine synthase"/>
    <property type="match status" value="1"/>
</dbReference>
<evidence type="ECO:0000259" key="5">
    <source>
        <dbReference type="Pfam" id="PF00849"/>
    </source>
</evidence>
<dbReference type="InterPro" id="IPR006145">
    <property type="entry name" value="PsdUridine_synth_RsuA/RluA"/>
</dbReference>
<accession>A0A9D2PY97</accession>
<dbReference type="AlphaFoldDB" id="A0A9D2PY97"/>
<evidence type="ECO:0000256" key="4">
    <source>
        <dbReference type="ARBA" id="ARBA00033164"/>
    </source>
</evidence>
<dbReference type="PANTHER" id="PTHR21600:SF87">
    <property type="entry name" value="RNA PSEUDOURIDYLATE SYNTHASE DOMAIN-CONTAINING PROTEIN 1"/>
    <property type="match status" value="1"/>
</dbReference>
<dbReference type="GO" id="GO:0140098">
    <property type="term" value="F:catalytic activity, acting on RNA"/>
    <property type="evidence" value="ECO:0007669"/>
    <property type="project" value="UniProtKB-ARBA"/>
</dbReference>
<dbReference type="Proteomes" id="UP000823863">
    <property type="component" value="Unassembled WGS sequence"/>
</dbReference>
<reference evidence="6" key="1">
    <citation type="journal article" date="2021" name="PeerJ">
        <title>Extensive microbial diversity within the chicken gut microbiome revealed by metagenomics and culture.</title>
        <authorList>
            <person name="Gilroy R."/>
            <person name="Ravi A."/>
            <person name="Getino M."/>
            <person name="Pursley I."/>
            <person name="Horton D.L."/>
            <person name="Alikhan N.F."/>
            <person name="Baker D."/>
            <person name="Gharbi K."/>
            <person name="Hall N."/>
            <person name="Watson M."/>
            <person name="Adriaenssens E.M."/>
            <person name="Foster-Nyarko E."/>
            <person name="Jarju S."/>
            <person name="Secka A."/>
            <person name="Antonio M."/>
            <person name="Oren A."/>
            <person name="Chaudhuri R.R."/>
            <person name="La Ragione R."/>
            <person name="Hildebrand F."/>
            <person name="Pallen M.J."/>
        </authorList>
    </citation>
    <scope>NUCLEOTIDE SEQUENCE</scope>
    <source>
        <strain evidence="6">CHK198-12963</strain>
    </source>
</reference>
<dbReference type="GO" id="GO:0009982">
    <property type="term" value="F:pseudouridine synthase activity"/>
    <property type="evidence" value="ECO:0007669"/>
    <property type="project" value="InterPro"/>
</dbReference>
<name>A0A9D2PY97_9FIRM</name>
<dbReference type="InterPro" id="IPR050188">
    <property type="entry name" value="RluA_PseudoU_synthase"/>
</dbReference>
<dbReference type="CDD" id="cd02869">
    <property type="entry name" value="PseudoU_synth_RluA_like"/>
    <property type="match status" value="1"/>
</dbReference>
<protein>
    <recommendedName>
        <fullName evidence="3">RNA pseudouridylate synthase</fullName>
    </recommendedName>
    <alternativeName>
        <fullName evidence="4">RNA-uridine isomerase</fullName>
    </alternativeName>
</protein>
<sequence length="236" mass="26088">MLSVLFEDSSLIVVEKPAGIESQSARGFEEDMVSRIREHIHKLSPKKSTESSNGQPPYVGVIHRLDRPVSGVMVYAKTQKAAAFLSRQVQEGKMKKIYRAVVCGKPVDNSGTYVDFLLKDQKINCSRIVDKSTDGGKLARMNYHVVDSIEVKDEKAGEGLQVLTLVEIELLTGRHHQIRVQMAGHGTPLYGDRKYGKSPSAGPLALCAVRLKFVHPLTGKEMSFSMKEKGGAFELF</sequence>
<dbReference type="GO" id="GO:0003723">
    <property type="term" value="F:RNA binding"/>
    <property type="evidence" value="ECO:0007669"/>
    <property type="project" value="InterPro"/>
</dbReference>
<dbReference type="InterPro" id="IPR020103">
    <property type="entry name" value="PsdUridine_synth_cat_dom_sf"/>
</dbReference>
<comment type="similarity">
    <text evidence="2">Belongs to the pseudouridine synthase RluA family.</text>
</comment>
<evidence type="ECO:0000256" key="2">
    <source>
        <dbReference type="ARBA" id="ARBA00010876"/>
    </source>
</evidence>